<organism evidence="2 3">
    <name type="scientific">Paracoccus versutus</name>
    <name type="common">Thiobacillus versutus</name>
    <dbReference type="NCBI Taxonomy" id="34007"/>
    <lineage>
        <taxon>Bacteria</taxon>
        <taxon>Pseudomonadati</taxon>
        <taxon>Pseudomonadota</taxon>
        <taxon>Alphaproteobacteria</taxon>
        <taxon>Rhodobacterales</taxon>
        <taxon>Paracoccaceae</taxon>
        <taxon>Paracoccus</taxon>
    </lineage>
</organism>
<dbReference type="Pfam" id="PF13730">
    <property type="entry name" value="HTH_36"/>
    <property type="match status" value="1"/>
</dbReference>
<name>A0A3D9XTY4_PARVE</name>
<dbReference type="InterPro" id="IPR036388">
    <property type="entry name" value="WH-like_DNA-bd_sf"/>
</dbReference>
<dbReference type="RefSeq" id="WP_116222311.1">
    <property type="nucleotide sequence ID" value="NZ_CP038197.1"/>
</dbReference>
<feature type="compositionally biased region" description="Basic and acidic residues" evidence="1">
    <location>
        <begin position="111"/>
        <end position="139"/>
    </location>
</feature>
<reference evidence="2 3" key="1">
    <citation type="submission" date="2018-08" db="EMBL/GenBank/DDBJ databases">
        <title>Genomic Encyclopedia of Archaeal and Bacterial Type Strains, Phase II (KMG-II): from individual species to whole genera.</title>
        <authorList>
            <person name="Goeker M."/>
        </authorList>
    </citation>
    <scope>NUCLEOTIDE SEQUENCE [LARGE SCALE GENOMIC DNA]</scope>
    <source>
        <strain evidence="2 3">DSM 17099</strain>
    </source>
</reference>
<dbReference type="Gene3D" id="1.10.10.10">
    <property type="entry name" value="Winged helix-like DNA-binding domain superfamily/Winged helix DNA-binding domain"/>
    <property type="match status" value="1"/>
</dbReference>
<feature type="compositionally biased region" description="Polar residues" evidence="1">
    <location>
        <begin position="248"/>
        <end position="258"/>
    </location>
</feature>
<sequence length="304" mass="32930">MSYSLVDMVLKSPITDPTEVAVLVALASFSDKYCSCYPSTQALCDRSRYKERAVQGAVKRLTERGILSVKIGRGRGGANFYTIHPGTLKPAADAAIDGPKTRSKCGITGDKNPHLTTEKPASDDVKPAADADEYTKEPVKNPAAREAGLGKDRIQSMRDSIVHALGLTGRELNTSGTFVVAGMDPHNLEASLIVWAAHGLTDAQILTAIRGKLASERAKDSGFMPRSLKLFDGPISDFAKRLTGTGSGAQPQAPTFSTPEAEAEKREIDREWAAIGDRADREAEAQRQKLMDRYRNLQSRQRAS</sequence>
<feature type="region of interest" description="Disordered" evidence="1">
    <location>
        <begin position="241"/>
        <end position="265"/>
    </location>
</feature>
<comment type="caution">
    <text evidence="2">The sequence shown here is derived from an EMBL/GenBank/DDBJ whole genome shotgun (WGS) entry which is preliminary data.</text>
</comment>
<gene>
    <name evidence="2" type="ORF">BDD41_3121</name>
</gene>
<accession>A0A3D9XTY4</accession>
<feature type="region of interest" description="Disordered" evidence="1">
    <location>
        <begin position="102"/>
        <end position="152"/>
    </location>
</feature>
<dbReference type="AlphaFoldDB" id="A0A3D9XTY4"/>
<evidence type="ECO:0000313" key="3">
    <source>
        <dbReference type="Proteomes" id="UP000256941"/>
    </source>
</evidence>
<evidence type="ECO:0000256" key="1">
    <source>
        <dbReference type="SAM" id="MobiDB-lite"/>
    </source>
</evidence>
<evidence type="ECO:0000313" key="2">
    <source>
        <dbReference type="EMBL" id="REF70389.1"/>
    </source>
</evidence>
<proteinExistence type="predicted"/>
<dbReference type="Proteomes" id="UP000256941">
    <property type="component" value="Unassembled WGS sequence"/>
</dbReference>
<protein>
    <submittedName>
        <fullName evidence="2">Helix-turn-helix protein</fullName>
    </submittedName>
</protein>
<dbReference type="EMBL" id="QTUJ01000002">
    <property type="protein sequence ID" value="REF70389.1"/>
    <property type="molecule type" value="Genomic_DNA"/>
</dbReference>